<sequence>MRTGTIIAALSLTIASAAFAHSGVKDPQVKAWMENMKSIATETKTLGQMARGMTPFDRDAAEAALASLEAHAARIPDVFARPAEDPLSEAQPTIWTEPEDFTRAATALRSAARLPVETADDLRAAMGAIGSTCKECHGRYRQ</sequence>
<evidence type="ECO:0000256" key="8">
    <source>
        <dbReference type="SAM" id="SignalP"/>
    </source>
</evidence>
<dbReference type="Proteomes" id="UP000480350">
    <property type="component" value="Unassembled WGS sequence"/>
</dbReference>
<keyword evidence="10" id="KW-1185">Reference proteome</keyword>
<dbReference type="SUPFAM" id="SSF47175">
    <property type="entry name" value="Cytochromes"/>
    <property type="match status" value="1"/>
</dbReference>
<feature type="binding site" description="axial binding residue" evidence="6">
    <location>
        <position position="137"/>
    </location>
    <ligand>
        <name>heme c</name>
        <dbReference type="ChEBI" id="CHEBI:61717"/>
    </ligand>
    <ligandPart>
        <name>Fe</name>
        <dbReference type="ChEBI" id="CHEBI:18248"/>
    </ligandPart>
</feature>
<reference evidence="9 10" key="1">
    <citation type="submission" date="2019-12" db="EMBL/GenBank/DDBJ databases">
        <authorList>
            <person name="Lee S.D."/>
        </authorList>
    </citation>
    <scope>NUCLEOTIDE SEQUENCE [LARGE SCALE GENOMIC DNA]</scope>
    <source>
        <strain evidence="9 10">GH1-50</strain>
    </source>
</reference>
<dbReference type="InterPro" id="IPR002321">
    <property type="entry name" value="Cyt_c_II"/>
</dbReference>
<dbReference type="GO" id="GO:0009055">
    <property type="term" value="F:electron transfer activity"/>
    <property type="evidence" value="ECO:0007669"/>
    <property type="project" value="InterPro"/>
</dbReference>
<dbReference type="PIRSF" id="PIRSF000027">
    <property type="entry name" value="Cytc_c_prime"/>
    <property type="match status" value="1"/>
</dbReference>
<dbReference type="AlphaFoldDB" id="A0A7C9ML26"/>
<reference evidence="9 10" key="2">
    <citation type="submission" date="2020-03" db="EMBL/GenBank/DDBJ databases">
        <title>Kangsaoukella pontilimi gen. nov., sp. nov., a new member of the family Rhodobacteraceae isolated from a tidal mudflat.</title>
        <authorList>
            <person name="Kim I.S."/>
        </authorList>
    </citation>
    <scope>NUCLEOTIDE SEQUENCE [LARGE SCALE GENOMIC DNA]</scope>
    <source>
        <strain evidence="9 10">GH1-50</strain>
    </source>
</reference>
<evidence type="ECO:0000256" key="6">
    <source>
        <dbReference type="PIRSR" id="PIRSR000027-1"/>
    </source>
</evidence>
<dbReference type="Pfam" id="PF01322">
    <property type="entry name" value="Cytochrom_C_2"/>
    <property type="match status" value="1"/>
</dbReference>
<evidence type="ECO:0000256" key="2">
    <source>
        <dbReference type="ARBA" id="ARBA00022617"/>
    </source>
</evidence>
<dbReference type="EMBL" id="WUPT01000002">
    <property type="protein sequence ID" value="MXQ08895.1"/>
    <property type="molecule type" value="Genomic_DNA"/>
</dbReference>
<feature type="signal peptide" evidence="8">
    <location>
        <begin position="1"/>
        <end position="20"/>
    </location>
</feature>
<dbReference type="GO" id="GO:0042597">
    <property type="term" value="C:periplasmic space"/>
    <property type="evidence" value="ECO:0007669"/>
    <property type="project" value="InterPro"/>
</dbReference>
<gene>
    <name evidence="9" type="ORF">GQ651_13635</name>
</gene>
<comment type="caution">
    <text evidence="9">The sequence shown here is derived from an EMBL/GenBank/DDBJ whole genome shotgun (WGS) entry which is preliminary data.</text>
</comment>
<keyword evidence="5 6" id="KW-0408">Iron</keyword>
<evidence type="ECO:0000256" key="5">
    <source>
        <dbReference type="ARBA" id="ARBA00023004"/>
    </source>
</evidence>
<protein>
    <submittedName>
        <fullName evidence="9">Cytochrome c</fullName>
    </submittedName>
</protein>
<feature type="binding site" description="covalent" evidence="7">
    <location>
        <position position="136"/>
    </location>
    <ligand>
        <name>heme c</name>
        <dbReference type="ChEBI" id="CHEBI:61717"/>
    </ligand>
</feature>
<evidence type="ECO:0000313" key="10">
    <source>
        <dbReference type="Proteomes" id="UP000480350"/>
    </source>
</evidence>
<evidence type="ECO:0000256" key="1">
    <source>
        <dbReference type="ARBA" id="ARBA00022448"/>
    </source>
</evidence>
<dbReference type="RefSeq" id="WP_160764787.1">
    <property type="nucleotide sequence ID" value="NZ_WUPT01000002.1"/>
</dbReference>
<feature type="binding site" description="covalent" evidence="7">
    <location>
        <position position="133"/>
    </location>
    <ligand>
        <name>heme c</name>
        <dbReference type="ChEBI" id="CHEBI:61717"/>
    </ligand>
</feature>
<keyword evidence="1" id="KW-0813">Transport</keyword>
<proteinExistence type="predicted"/>
<evidence type="ECO:0000256" key="3">
    <source>
        <dbReference type="ARBA" id="ARBA00022723"/>
    </source>
</evidence>
<dbReference type="GO" id="GO:0020037">
    <property type="term" value="F:heme binding"/>
    <property type="evidence" value="ECO:0007669"/>
    <property type="project" value="InterPro"/>
</dbReference>
<accession>A0A7C9ML26</accession>
<dbReference type="InterPro" id="IPR010980">
    <property type="entry name" value="Cyt_c/b562"/>
</dbReference>
<organism evidence="9 10">
    <name type="scientific">Kangsaoukella pontilimi</name>
    <dbReference type="NCBI Taxonomy" id="2691042"/>
    <lineage>
        <taxon>Bacteria</taxon>
        <taxon>Pseudomonadati</taxon>
        <taxon>Pseudomonadota</taxon>
        <taxon>Alphaproteobacteria</taxon>
        <taxon>Rhodobacterales</taxon>
        <taxon>Paracoccaceae</taxon>
        <taxon>Kangsaoukella</taxon>
    </lineage>
</organism>
<feature type="chain" id="PRO_5028840595" evidence="8">
    <location>
        <begin position="21"/>
        <end position="142"/>
    </location>
</feature>
<comment type="PTM">
    <text evidence="7">Binds 1 heme group per subunit.</text>
</comment>
<dbReference type="GO" id="GO:0022900">
    <property type="term" value="P:electron transport chain"/>
    <property type="evidence" value="ECO:0007669"/>
    <property type="project" value="InterPro"/>
</dbReference>
<keyword evidence="3 6" id="KW-0479">Metal-binding</keyword>
<name>A0A7C9ML26_9RHOB</name>
<keyword evidence="8" id="KW-0732">Signal</keyword>
<keyword evidence="4" id="KW-0249">Electron transport</keyword>
<dbReference type="GO" id="GO:0005506">
    <property type="term" value="F:iron ion binding"/>
    <property type="evidence" value="ECO:0007669"/>
    <property type="project" value="InterPro"/>
</dbReference>
<dbReference type="InterPro" id="IPR012127">
    <property type="entry name" value="Cyt_c_prime"/>
</dbReference>
<keyword evidence="2 7" id="KW-0349">Heme</keyword>
<evidence type="ECO:0000256" key="7">
    <source>
        <dbReference type="PIRSR" id="PIRSR000027-2"/>
    </source>
</evidence>
<dbReference type="Gene3D" id="1.20.120.10">
    <property type="entry name" value="Cytochrome c/b562"/>
    <property type="match status" value="1"/>
</dbReference>
<evidence type="ECO:0000313" key="9">
    <source>
        <dbReference type="EMBL" id="MXQ08895.1"/>
    </source>
</evidence>
<evidence type="ECO:0000256" key="4">
    <source>
        <dbReference type="ARBA" id="ARBA00022982"/>
    </source>
</evidence>
<dbReference type="PROSITE" id="PS51009">
    <property type="entry name" value="CYTCII"/>
    <property type="match status" value="1"/>
</dbReference>